<dbReference type="EMBL" id="JAACJP010000002">
    <property type="protein sequence ID" value="KAF5386861.1"/>
    <property type="molecule type" value="Genomic_DNA"/>
</dbReference>
<comment type="similarity">
    <text evidence="2">Belongs to the major facilitator superfamily. Sugar transporter (TC 2.A.1.1) family.</text>
</comment>
<evidence type="ECO:0000256" key="2">
    <source>
        <dbReference type="ARBA" id="ARBA00010992"/>
    </source>
</evidence>
<keyword evidence="4 6" id="KW-1133">Transmembrane helix</keyword>
<gene>
    <name evidence="8" type="ORF">D9615_002125</name>
</gene>
<protein>
    <recommendedName>
        <fullName evidence="7">Major facilitator superfamily (MFS) profile domain-containing protein</fullName>
    </recommendedName>
</protein>
<dbReference type="InterPro" id="IPR020846">
    <property type="entry name" value="MFS_dom"/>
</dbReference>
<feature type="domain" description="Major facilitator superfamily (MFS) profile" evidence="7">
    <location>
        <begin position="1"/>
        <end position="171"/>
    </location>
</feature>
<dbReference type="Proteomes" id="UP000565441">
    <property type="component" value="Unassembled WGS sequence"/>
</dbReference>
<dbReference type="InterPro" id="IPR036259">
    <property type="entry name" value="MFS_trans_sf"/>
</dbReference>
<accession>A0A8H5HPJ3</accession>
<organism evidence="8 9">
    <name type="scientific">Tricholomella constricta</name>
    <dbReference type="NCBI Taxonomy" id="117010"/>
    <lineage>
        <taxon>Eukaryota</taxon>
        <taxon>Fungi</taxon>
        <taxon>Dikarya</taxon>
        <taxon>Basidiomycota</taxon>
        <taxon>Agaricomycotina</taxon>
        <taxon>Agaricomycetes</taxon>
        <taxon>Agaricomycetidae</taxon>
        <taxon>Agaricales</taxon>
        <taxon>Tricholomatineae</taxon>
        <taxon>Lyophyllaceae</taxon>
        <taxon>Tricholomella</taxon>
    </lineage>
</organism>
<name>A0A8H5HPJ3_9AGAR</name>
<dbReference type="Pfam" id="PF00083">
    <property type="entry name" value="Sugar_tr"/>
    <property type="match status" value="1"/>
</dbReference>
<dbReference type="PANTHER" id="PTHR48022:SF23">
    <property type="entry name" value="MAJOR FACILITATOR SUPERFAMILY (MFS) PROFILE DOMAIN-CONTAINING PROTEIN"/>
    <property type="match status" value="1"/>
</dbReference>
<dbReference type="InterPro" id="IPR050360">
    <property type="entry name" value="MFS_Sugar_Transporters"/>
</dbReference>
<evidence type="ECO:0000256" key="5">
    <source>
        <dbReference type="ARBA" id="ARBA00023136"/>
    </source>
</evidence>
<dbReference type="AlphaFoldDB" id="A0A8H5HPJ3"/>
<dbReference type="GO" id="GO:0005351">
    <property type="term" value="F:carbohydrate:proton symporter activity"/>
    <property type="evidence" value="ECO:0007669"/>
    <property type="project" value="TreeGrafter"/>
</dbReference>
<keyword evidence="9" id="KW-1185">Reference proteome</keyword>
<evidence type="ECO:0000256" key="1">
    <source>
        <dbReference type="ARBA" id="ARBA00004141"/>
    </source>
</evidence>
<reference evidence="8 9" key="1">
    <citation type="journal article" date="2020" name="ISME J.">
        <title>Uncovering the hidden diversity of litter-decomposition mechanisms in mushroom-forming fungi.</title>
        <authorList>
            <person name="Floudas D."/>
            <person name="Bentzer J."/>
            <person name="Ahren D."/>
            <person name="Johansson T."/>
            <person name="Persson P."/>
            <person name="Tunlid A."/>
        </authorList>
    </citation>
    <scope>NUCLEOTIDE SEQUENCE [LARGE SCALE GENOMIC DNA]</scope>
    <source>
        <strain evidence="8 9">CBS 661.87</strain>
    </source>
</reference>
<dbReference type="PROSITE" id="PS50850">
    <property type="entry name" value="MFS"/>
    <property type="match status" value="1"/>
</dbReference>
<evidence type="ECO:0000313" key="9">
    <source>
        <dbReference type="Proteomes" id="UP000565441"/>
    </source>
</evidence>
<evidence type="ECO:0000256" key="4">
    <source>
        <dbReference type="ARBA" id="ARBA00022989"/>
    </source>
</evidence>
<evidence type="ECO:0000256" key="6">
    <source>
        <dbReference type="SAM" id="Phobius"/>
    </source>
</evidence>
<evidence type="ECO:0000256" key="3">
    <source>
        <dbReference type="ARBA" id="ARBA00022692"/>
    </source>
</evidence>
<evidence type="ECO:0000259" key="7">
    <source>
        <dbReference type="PROSITE" id="PS50850"/>
    </source>
</evidence>
<dbReference type="OrthoDB" id="3039865at2759"/>
<dbReference type="GO" id="GO:0016020">
    <property type="term" value="C:membrane"/>
    <property type="evidence" value="ECO:0007669"/>
    <property type="project" value="UniProtKB-SubCell"/>
</dbReference>
<proteinExistence type="inferred from homology"/>
<comment type="subcellular location">
    <subcellularLocation>
        <location evidence="1">Membrane</location>
        <topology evidence="1">Multi-pass membrane protein</topology>
    </subcellularLocation>
</comment>
<sequence>MQDGSSPVSVSVLAILPAYVSECAPKEVRGRITGCFQIMVAIGVMISYFINYGVGLHSVNVWRVPFGFQLVPACIMAIGLLTIKESPRWLASVGRNEQAIKGLAYLCKEPFDSESILTEMVGIEATIEEERQARMGLRIKEAFFGKVNFIRFVIIFVIFLLQQWAGQNSVK</sequence>
<dbReference type="InterPro" id="IPR005828">
    <property type="entry name" value="MFS_sugar_transport-like"/>
</dbReference>
<dbReference type="SUPFAM" id="SSF103473">
    <property type="entry name" value="MFS general substrate transporter"/>
    <property type="match status" value="1"/>
</dbReference>
<comment type="caution">
    <text evidence="8">The sequence shown here is derived from an EMBL/GenBank/DDBJ whole genome shotgun (WGS) entry which is preliminary data.</text>
</comment>
<feature type="transmembrane region" description="Helical" evidence="6">
    <location>
        <begin position="143"/>
        <end position="165"/>
    </location>
</feature>
<keyword evidence="5 6" id="KW-0472">Membrane</keyword>
<keyword evidence="3 6" id="KW-0812">Transmembrane</keyword>
<dbReference type="Gene3D" id="1.20.1250.20">
    <property type="entry name" value="MFS general substrate transporter like domains"/>
    <property type="match status" value="1"/>
</dbReference>
<evidence type="ECO:0000313" key="8">
    <source>
        <dbReference type="EMBL" id="KAF5386861.1"/>
    </source>
</evidence>
<dbReference type="PANTHER" id="PTHR48022">
    <property type="entry name" value="PLASTIDIC GLUCOSE TRANSPORTER 4"/>
    <property type="match status" value="1"/>
</dbReference>
<feature type="transmembrane region" description="Helical" evidence="6">
    <location>
        <begin position="66"/>
        <end position="83"/>
    </location>
</feature>
<feature type="transmembrane region" description="Helical" evidence="6">
    <location>
        <begin position="35"/>
        <end position="54"/>
    </location>
</feature>